<feature type="region of interest" description="Disordered" evidence="1">
    <location>
        <begin position="227"/>
        <end position="252"/>
    </location>
</feature>
<dbReference type="KEGG" id="merd:EB233_28660"/>
<proteinExistence type="predicted"/>
<dbReference type="InterPro" id="IPR003646">
    <property type="entry name" value="SH3-like_bac-type"/>
</dbReference>
<keyword evidence="5" id="KW-1185">Reference proteome</keyword>
<feature type="region of interest" description="Disordered" evidence="1">
    <location>
        <begin position="149"/>
        <end position="191"/>
    </location>
</feature>
<organism evidence="4 5">
    <name type="scientific">Mesorhizobium erdmanii</name>
    <dbReference type="NCBI Taxonomy" id="1777866"/>
    <lineage>
        <taxon>Bacteria</taxon>
        <taxon>Pseudomonadati</taxon>
        <taxon>Pseudomonadota</taxon>
        <taxon>Alphaproteobacteria</taxon>
        <taxon>Hyphomicrobiales</taxon>
        <taxon>Phyllobacteriaceae</taxon>
        <taxon>Mesorhizobium</taxon>
    </lineage>
</organism>
<keyword evidence="2" id="KW-0472">Membrane</keyword>
<dbReference type="EMBL" id="CP033361">
    <property type="protein sequence ID" value="QKC78987.1"/>
    <property type="molecule type" value="Genomic_DNA"/>
</dbReference>
<reference evidence="4 5" key="1">
    <citation type="submission" date="2018-10" db="EMBL/GenBank/DDBJ databases">
        <authorList>
            <person name="Perry B.J."/>
            <person name="Sullivan J.T."/>
            <person name="Murphy R.J.T."/>
            <person name="Ramsay J.P."/>
            <person name="Ronson C.W."/>
        </authorList>
    </citation>
    <scope>NUCLEOTIDE SEQUENCE [LARGE SCALE GENOMIC DNA]</scope>
    <source>
        <strain evidence="4 5">NZP2014</strain>
    </source>
</reference>
<evidence type="ECO:0000313" key="5">
    <source>
        <dbReference type="Proteomes" id="UP000503339"/>
    </source>
</evidence>
<keyword evidence="2" id="KW-1133">Transmembrane helix</keyword>
<evidence type="ECO:0000256" key="1">
    <source>
        <dbReference type="SAM" id="MobiDB-lite"/>
    </source>
</evidence>
<feature type="compositionally biased region" description="Low complexity" evidence="1">
    <location>
        <begin position="175"/>
        <end position="191"/>
    </location>
</feature>
<dbReference type="Pfam" id="PF08239">
    <property type="entry name" value="SH3_3"/>
    <property type="match status" value="1"/>
</dbReference>
<feature type="transmembrane region" description="Helical" evidence="2">
    <location>
        <begin position="60"/>
        <end position="82"/>
    </location>
</feature>
<feature type="domain" description="SH3b" evidence="3">
    <location>
        <begin position="262"/>
        <end position="310"/>
    </location>
</feature>
<name>A0A6M7USN7_9HYPH</name>
<sequence>MPIRRRTSGTDRKNIGPLMEVARLREPFSFGAPERRRFAMQFGYDMRPSFWQEVRSNSHLVIAAVGTAALLGVAGVALWLALPTSERQAAASQEQSIPTIPVKTTKVVPAGTTVAAATVPRAARKSDQVSPTVAAAGSNIQALAANDPRWTGAQPKTAPAASDQAAAPGKVANQADPAPDKPATAASFAQAATGTDATAELAKVAAPTPAAGSSPDDAQTAAIPEVQPQTPEQQPAATHDDGSKAKPRKVAAAGNGRILRAVTMRSGPKKNAAAIGTVPARTSVQVMNCKQWCQIVYNGKTGWVYKSYIKPGA</sequence>
<feature type="compositionally biased region" description="Low complexity" evidence="1">
    <location>
        <begin position="158"/>
        <end position="167"/>
    </location>
</feature>
<dbReference type="AlphaFoldDB" id="A0A6M7USN7"/>
<protein>
    <submittedName>
        <fullName evidence="4">SH3 domain-containing protein</fullName>
    </submittedName>
</protein>
<feature type="compositionally biased region" description="Low complexity" evidence="1">
    <location>
        <begin position="227"/>
        <end position="237"/>
    </location>
</feature>
<evidence type="ECO:0000313" key="4">
    <source>
        <dbReference type="EMBL" id="QKC78987.1"/>
    </source>
</evidence>
<evidence type="ECO:0000256" key="2">
    <source>
        <dbReference type="SAM" id="Phobius"/>
    </source>
</evidence>
<dbReference type="Gene3D" id="2.30.30.40">
    <property type="entry name" value="SH3 Domains"/>
    <property type="match status" value="1"/>
</dbReference>
<dbReference type="Proteomes" id="UP000503339">
    <property type="component" value="Chromosome"/>
</dbReference>
<accession>A0A6M7USN7</accession>
<gene>
    <name evidence="4" type="ORF">EB233_28660</name>
</gene>
<keyword evidence="2" id="KW-0812">Transmembrane</keyword>
<evidence type="ECO:0000259" key="3">
    <source>
        <dbReference type="Pfam" id="PF08239"/>
    </source>
</evidence>